<proteinExistence type="predicted"/>
<dbReference type="AlphaFoldDB" id="A0A7Y0EVP9"/>
<dbReference type="EMBL" id="JAAIIG010000001">
    <property type="protein sequence ID" value="NMM97239.1"/>
    <property type="molecule type" value="Genomic_DNA"/>
</dbReference>
<organism evidence="1 2">
    <name type="scientific">Bifidobacterium olomucense</name>
    <dbReference type="NCBI Taxonomy" id="2675324"/>
    <lineage>
        <taxon>Bacteria</taxon>
        <taxon>Bacillati</taxon>
        <taxon>Actinomycetota</taxon>
        <taxon>Actinomycetes</taxon>
        <taxon>Bifidobacteriales</taxon>
        <taxon>Bifidobacteriaceae</taxon>
        <taxon>Bifidobacterium</taxon>
    </lineage>
</organism>
<name>A0A7Y0EVP9_9BIFI</name>
<sequence>MRGNLEQRKRDMQRRCAEAAQRLNSTLLFGMTTSLVLQSVPLPMDCDLDSYELHTVSSSRDQRVRVRGLPIHPHIWKHASTAEKVRVDQNVYALDLFHVWAQLATHMTLESLIVLGDSMITAIARQPLLAGGRTAPMVYGDLKRFVEDLSGFKGRLACQRALTLIMPGSDSPKESEERLALRSHGIPQPVLNYEVPGAAFRSAVAITLDMAWPEQKVAVEYDGDHHRTDKMQWRRDQEKRDKLRGRQWIVFVATAASLADADARAEFAFNVARALASRGAVFAFSVLPKTMRQLSISLG</sequence>
<dbReference type="Proteomes" id="UP000543419">
    <property type="component" value="Unassembled WGS sequence"/>
</dbReference>
<keyword evidence="2" id="KW-1185">Reference proteome</keyword>
<evidence type="ECO:0000313" key="2">
    <source>
        <dbReference type="Proteomes" id="UP000543419"/>
    </source>
</evidence>
<comment type="caution">
    <text evidence="1">The sequence shown here is derived from an EMBL/GenBank/DDBJ whole genome shotgun (WGS) entry which is preliminary data.</text>
</comment>
<evidence type="ECO:0008006" key="3">
    <source>
        <dbReference type="Google" id="ProtNLM"/>
    </source>
</evidence>
<evidence type="ECO:0000313" key="1">
    <source>
        <dbReference type="EMBL" id="NMM97239.1"/>
    </source>
</evidence>
<dbReference type="Gene3D" id="3.40.960.10">
    <property type="entry name" value="VSR Endonuclease"/>
    <property type="match status" value="1"/>
</dbReference>
<reference evidence="1 2" key="1">
    <citation type="submission" date="2020-02" db="EMBL/GenBank/DDBJ databases">
        <title>Characterization of phylogenetic diversity of novel bifidobacterial species isolated in Czech ZOOs.</title>
        <authorList>
            <person name="Lugli G.A."/>
            <person name="Vera N.B."/>
            <person name="Ventura M."/>
        </authorList>
    </citation>
    <scope>NUCLEOTIDE SEQUENCE [LARGE SCALE GENOMIC DNA]</scope>
    <source>
        <strain evidence="1 2">DSM 109959</strain>
    </source>
</reference>
<protein>
    <recommendedName>
        <fullName evidence="3">DUF559 domain-containing protein</fullName>
    </recommendedName>
</protein>
<accession>A0A7Y0EVP9</accession>
<gene>
    <name evidence="1" type="ORF">G1C97_0188</name>
</gene>